<dbReference type="EMBL" id="FOEC01000001">
    <property type="protein sequence ID" value="SEO46098.1"/>
    <property type="molecule type" value="Genomic_DNA"/>
</dbReference>
<reference evidence="3" key="1">
    <citation type="submission" date="2016-10" db="EMBL/GenBank/DDBJ databases">
        <authorList>
            <person name="Varghese N."/>
        </authorList>
    </citation>
    <scope>NUCLEOTIDE SEQUENCE [LARGE SCALE GENOMIC DNA]</scope>
    <source>
        <strain evidence="3">DSM 21843</strain>
    </source>
</reference>
<keyword evidence="1" id="KW-0812">Transmembrane</keyword>
<feature type="transmembrane region" description="Helical" evidence="1">
    <location>
        <begin position="18"/>
        <end position="38"/>
    </location>
</feature>
<keyword evidence="3" id="KW-1185">Reference proteome</keyword>
<dbReference type="RefSeq" id="WP_066660137.1">
    <property type="nucleotide sequence ID" value="NZ_CP011402.1"/>
</dbReference>
<dbReference type="InterPro" id="IPR045584">
    <property type="entry name" value="Pilin-like"/>
</dbReference>
<evidence type="ECO:0000313" key="2">
    <source>
        <dbReference type="EMBL" id="SEO46098.1"/>
    </source>
</evidence>
<evidence type="ECO:0000313" key="3">
    <source>
        <dbReference type="Proteomes" id="UP000182975"/>
    </source>
</evidence>
<dbReference type="AlphaFoldDB" id="A0A172RW19"/>
<organism evidence="2 3">
    <name type="scientific">Denitrobacterium detoxificans</name>
    <dbReference type="NCBI Taxonomy" id="79604"/>
    <lineage>
        <taxon>Bacteria</taxon>
        <taxon>Bacillati</taxon>
        <taxon>Actinomycetota</taxon>
        <taxon>Coriobacteriia</taxon>
        <taxon>Eggerthellales</taxon>
        <taxon>Eggerthellaceae</taxon>
        <taxon>Denitrobacterium</taxon>
    </lineage>
</organism>
<accession>A0A172RW19</accession>
<keyword evidence="1" id="KW-0472">Membrane</keyword>
<dbReference type="OrthoDB" id="9815367at2"/>
<dbReference type="SUPFAM" id="SSF54523">
    <property type="entry name" value="Pili subunits"/>
    <property type="match status" value="1"/>
</dbReference>
<protein>
    <submittedName>
        <fullName evidence="2">Uncharacterized protein</fullName>
    </submittedName>
</protein>
<dbReference type="Proteomes" id="UP000182975">
    <property type="component" value="Unassembled WGS sequence"/>
</dbReference>
<dbReference type="Gene3D" id="3.30.700.10">
    <property type="entry name" value="Glycoprotein, Type 4 Pilin"/>
    <property type="match status" value="1"/>
</dbReference>
<dbReference type="KEGG" id="ddt:AAY81_00700"/>
<keyword evidence="1" id="KW-1133">Transmembrane helix</keyword>
<name>A0A172RW19_9ACTN</name>
<sequence length="108" mass="11960">MYHEQTYASLRKRRIHRIVAVAIVVILAALVAFSVQLAQQNARTQAAASLRNAILNSAKECCAVEGSYPSSLSHLEDAYGLTNNHNDYVVTYEWFADNVLPSVVVVPR</sequence>
<proteinExistence type="predicted"/>
<gene>
    <name evidence="2" type="ORF">SAMN02910314_00335</name>
</gene>
<evidence type="ECO:0000256" key="1">
    <source>
        <dbReference type="SAM" id="Phobius"/>
    </source>
</evidence>
<dbReference type="STRING" id="79604.AAY81_00700"/>